<dbReference type="PANTHER" id="PTHR46179:SF13">
    <property type="entry name" value="C2H2-TYPE DOMAIN-CONTAINING PROTEIN"/>
    <property type="match status" value="1"/>
</dbReference>
<feature type="compositionally biased region" description="Low complexity" evidence="8">
    <location>
        <begin position="86"/>
        <end position="96"/>
    </location>
</feature>
<dbReference type="Proteomes" id="UP001150904">
    <property type="component" value="Unassembled WGS sequence"/>
</dbReference>
<dbReference type="GO" id="GO:0008270">
    <property type="term" value="F:zinc ion binding"/>
    <property type="evidence" value="ECO:0007669"/>
    <property type="project" value="UniProtKB-KW"/>
</dbReference>
<dbReference type="AlphaFoldDB" id="A0A9W9TCY2"/>
<name>A0A9W9TCY2_9EURO</name>
<feature type="region of interest" description="Disordered" evidence="8">
    <location>
        <begin position="225"/>
        <end position="274"/>
    </location>
</feature>
<evidence type="ECO:0000256" key="5">
    <source>
        <dbReference type="ARBA" id="ARBA00023015"/>
    </source>
</evidence>
<evidence type="ECO:0000256" key="2">
    <source>
        <dbReference type="ARBA" id="ARBA00022723"/>
    </source>
</evidence>
<feature type="region of interest" description="Disordered" evidence="8">
    <location>
        <begin position="59"/>
        <end position="96"/>
    </location>
</feature>
<evidence type="ECO:0000256" key="1">
    <source>
        <dbReference type="ARBA" id="ARBA00004123"/>
    </source>
</evidence>
<feature type="compositionally biased region" description="Low complexity" evidence="8">
    <location>
        <begin position="243"/>
        <end position="255"/>
    </location>
</feature>
<feature type="region of interest" description="Disordered" evidence="8">
    <location>
        <begin position="451"/>
        <end position="526"/>
    </location>
</feature>
<evidence type="ECO:0000256" key="7">
    <source>
        <dbReference type="ARBA" id="ARBA00023242"/>
    </source>
</evidence>
<feature type="region of interest" description="Disordered" evidence="8">
    <location>
        <begin position="362"/>
        <end position="382"/>
    </location>
</feature>
<reference evidence="10" key="2">
    <citation type="journal article" date="2023" name="IMA Fungus">
        <title>Comparative genomic study of the Penicillium genus elucidates a diverse pangenome and 15 lateral gene transfer events.</title>
        <authorList>
            <person name="Petersen C."/>
            <person name="Sorensen T."/>
            <person name="Nielsen M.R."/>
            <person name="Sondergaard T.E."/>
            <person name="Sorensen J.L."/>
            <person name="Fitzpatrick D.A."/>
            <person name="Frisvad J.C."/>
            <person name="Nielsen K.L."/>
        </authorList>
    </citation>
    <scope>NUCLEOTIDE SEQUENCE</scope>
    <source>
        <strain evidence="10">IBT 15544</strain>
    </source>
</reference>
<keyword evidence="4" id="KW-0862">Zinc</keyword>
<dbReference type="GO" id="GO:0006357">
    <property type="term" value="P:regulation of transcription by RNA polymerase II"/>
    <property type="evidence" value="ECO:0007669"/>
    <property type="project" value="TreeGrafter"/>
</dbReference>
<protein>
    <recommendedName>
        <fullName evidence="9">C2H2-type domain-containing protein</fullName>
    </recommendedName>
</protein>
<evidence type="ECO:0000259" key="9">
    <source>
        <dbReference type="SMART" id="SM00355"/>
    </source>
</evidence>
<dbReference type="SMART" id="SM00355">
    <property type="entry name" value="ZnF_C2H2"/>
    <property type="match status" value="4"/>
</dbReference>
<evidence type="ECO:0000313" key="11">
    <source>
        <dbReference type="Proteomes" id="UP001150904"/>
    </source>
</evidence>
<keyword evidence="6" id="KW-0804">Transcription</keyword>
<accession>A0A9W9TCY2</accession>
<evidence type="ECO:0000313" key="10">
    <source>
        <dbReference type="EMBL" id="KAJ5218178.1"/>
    </source>
</evidence>
<keyword evidence="2" id="KW-0479">Metal-binding</keyword>
<feature type="domain" description="C2H2-type" evidence="9">
    <location>
        <begin position="298"/>
        <end position="325"/>
    </location>
</feature>
<feature type="compositionally biased region" description="Polar residues" evidence="8">
    <location>
        <begin position="61"/>
        <end position="78"/>
    </location>
</feature>
<keyword evidence="11" id="KW-1185">Reference proteome</keyword>
<feature type="domain" description="C2H2-type" evidence="9">
    <location>
        <begin position="389"/>
        <end position="409"/>
    </location>
</feature>
<comment type="caution">
    <text evidence="10">The sequence shown here is derived from an EMBL/GenBank/DDBJ whole genome shotgun (WGS) entry which is preliminary data.</text>
</comment>
<evidence type="ECO:0000256" key="4">
    <source>
        <dbReference type="ARBA" id="ARBA00022833"/>
    </source>
</evidence>
<dbReference type="RefSeq" id="XP_058312751.1">
    <property type="nucleotide sequence ID" value="XM_058447340.1"/>
</dbReference>
<dbReference type="GeneID" id="83174640"/>
<dbReference type="InterPro" id="IPR013087">
    <property type="entry name" value="Znf_C2H2_type"/>
</dbReference>
<reference evidence="10" key="1">
    <citation type="submission" date="2022-12" db="EMBL/GenBank/DDBJ databases">
        <authorList>
            <person name="Petersen C."/>
        </authorList>
    </citation>
    <scope>NUCLEOTIDE SEQUENCE</scope>
    <source>
        <strain evidence="10">IBT 15544</strain>
    </source>
</reference>
<dbReference type="EMBL" id="JAPQKR010000004">
    <property type="protein sequence ID" value="KAJ5218178.1"/>
    <property type="molecule type" value="Genomic_DNA"/>
</dbReference>
<evidence type="ECO:0000256" key="6">
    <source>
        <dbReference type="ARBA" id="ARBA00023163"/>
    </source>
</evidence>
<keyword evidence="7" id="KW-0539">Nucleus</keyword>
<gene>
    <name evidence="10" type="ORF">N7498_000277</name>
</gene>
<dbReference type="GO" id="GO:0005634">
    <property type="term" value="C:nucleus"/>
    <property type="evidence" value="ECO:0007669"/>
    <property type="project" value="UniProtKB-SubCell"/>
</dbReference>
<comment type="subcellular location">
    <subcellularLocation>
        <location evidence="1">Nucleus</location>
    </subcellularLocation>
</comment>
<proteinExistence type="predicted"/>
<feature type="compositionally biased region" description="Acidic residues" evidence="8">
    <location>
        <begin position="456"/>
        <end position="468"/>
    </location>
</feature>
<evidence type="ECO:0000256" key="3">
    <source>
        <dbReference type="ARBA" id="ARBA00022771"/>
    </source>
</evidence>
<keyword evidence="5" id="KW-0805">Transcription regulation</keyword>
<sequence>MMALESARSKQSFFQPMTMDPNFGDMFYPVDNVSPYAQTADYSRFQYLNDSTLFDSHIHKSSNLPSMPTTPPSVSASHSDPRIPTGSAASGPSIASAPSSAIGSPYAGHQQVLQDQWVNTGHGLGLSAAVMNEFFPNEYAASAVDMDGIYHEKLPYTHIDPYLIQPVQNGPEFTPTISYPDHSNSTYTTAPHNFISHSPAASPVPYSENVESQPLLYPVPQHSPMMMPDSHSRPVSVYDRRSSISSIRSRRSQQSPALSSIEADDEAREKGRCPHPDCGRVFKDLKAHMLTHQSERPEKCPIVTCEYHTKGFARKYDKNRHTLTHYKGTMVCGFCHGSGSPAEKSFNRADVFKRHLTSVHGVEQTPPNCRKRTPSSAKRGTNYSSDATGKCSTCSATFSNAQDFYEHLDDCVLRVVQQEEPSEAINQQRLTEVAADEEVKKTMEKHQLLDAAGPVDFDDNDSYDDDDSHDLANWRAGRPKSKGVPSSRPIIGSGNAVSKNTAGKARAVATRRRNNRGNYPQSWGCPNSGMKTKKRVLCVFDGQRRLWKDEMMLNNEFEVRLHLPGGAGDGTNRDAYITDLDVETMKRAEGVLSANDEERGPWMDGPSPHLMGQPAMLLPELCPQDDGLSINELMA</sequence>
<dbReference type="Gene3D" id="3.30.160.60">
    <property type="entry name" value="Classic Zinc Finger"/>
    <property type="match status" value="1"/>
</dbReference>
<dbReference type="InterPro" id="IPR051061">
    <property type="entry name" value="Zinc_finger_trans_reg"/>
</dbReference>
<dbReference type="PANTHER" id="PTHR46179">
    <property type="entry name" value="ZINC FINGER PROTEIN"/>
    <property type="match status" value="1"/>
</dbReference>
<organism evidence="10 11">
    <name type="scientific">Penicillium cinerascens</name>
    <dbReference type="NCBI Taxonomy" id="70096"/>
    <lineage>
        <taxon>Eukaryota</taxon>
        <taxon>Fungi</taxon>
        <taxon>Dikarya</taxon>
        <taxon>Ascomycota</taxon>
        <taxon>Pezizomycotina</taxon>
        <taxon>Eurotiomycetes</taxon>
        <taxon>Eurotiomycetidae</taxon>
        <taxon>Eurotiales</taxon>
        <taxon>Aspergillaceae</taxon>
        <taxon>Penicillium</taxon>
    </lineage>
</organism>
<feature type="domain" description="C2H2-type" evidence="9">
    <location>
        <begin position="271"/>
        <end position="292"/>
    </location>
</feature>
<dbReference type="OrthoDB" id="6077919at2759"/>
<keyword evidence="3" id="KW-0863">Zinc-finger</keyword>
<evidence type="ECO:0000256" key="8">
    <source>
        <dbReference type="SAM" id="MobiDB-lite"/>
    </source>
</evidence>
<feature type="domain" description="C2H2-type" evidence="9">
    <location>
        <begin position="330"/>
        <end position="360"/>
    </location>
</feature>